<name>B4ML91_DROWI</name>
<dbReference type="SUPFAM" id="SSF48371">
    <property type="entry name" value="ARM repeat"/>
    <property type="match status" value="1"/>
</dbReference>
<dbReference type="Pfam" id="PF16186">
    <property type="entry name" value="Arm_3"/>
    <property type="match status" value="1"/>
</dbReference>
<dbReference type="GO" id="GO:0061608">
    <property type="term" value="F:nuclear import signal receptor activity"/>
    <property type="evidence" value="ECO:0007669"/>
    <property type="project" value="InterPro"/>
</dbReference>
<dbReference type="AlphaFoldDB" id="B4ML91"/>
<dbReference type="InterPro" id="IPR002652">
    <property type="entry name" value="Importin-a_IBB"/>
</dbReference>
<dbReference type="GO" id="GO:0005737">
    <property type="term" value="C:cytoplasm"/>
    <property type="evidence" value="ECO:0007669"/>
    <property type="project" value="InterPro"/>
</dbReference>
<evidence type="ECO:0000313" key="9">
    <source>
        <dbReference type="Proteomes" id="UP000007798"/>
    </source>
</evidence>
<dbReference type="GO" id="GO:0006606">
    <property type="term" value="P:protein import into nucleus"/>
    <property type="evidence" value="ECO:0007669"/>
    <property type="project" value="InterPro"/>
</dbReference>
<protein>
    <recommendedName>
        <fullName evidence="5">Importin subunit alpha</fullName>
    </recommendedName>
</protein>
<comment type="similarity">
    <text evidence="1 5">Belongs to the importin alpha family.</text>
</comment>
<keyword evidence="2 5" id="KW-0813">Transport</keyword>
<evidence type="ECO:0000256" key="2">
    <source>
        <dbReference type="ARBA" id="ARBA00022448"/>
    </source>
</evidence>
<dbReference type="STRING" id="7260.B4ML91"/>
<dbReference type="PhylomeDB" id="B4ML91"/>
<evidence type="ECO:0000256" key="5">
    <source>
        <dbReference type="PIRNR" id="PIRNR005673"/>
    </source>
</evidence>
<organism evidence="8 9">
    <name type="scientific">Drosophila willistoni</name>
    <name type="common">Fruit fly</name>
    <dbReference type="NCBI Taxonomy" id="7260"/>
    <lineage>
        <taxon>Eukaryota</taxon>
        <taxon>Metazoa</taxon>
        <taxon>Ecdysozoa</taxon>
        <taxon>Arthropoda</taxon>
        <taxon>Hexapoda</taxon>
        <taxon>Insecta</taxon>
        <taxon>Pterygota</taxon>
        <taxon>Neoptera</taxon>
        <taxon>Endopterygota</taxon>
        <taxon>Diptera</taxon>
        <taxon>Brachycera</taxon>
        <taxon>Muscomorpha</taxon>
        <taxon>Ephydroidea</taxon>
        <taxon>Drosophilidae</taxon>
        <taxon>Drosophila</taxon>
        <taxon>Sophophora</taxon>
    </lineage>
</organism>
<evidence type="ECO:0000256" key="6">
    <source>
        <dbReference type="PROSITE-ProRule" id="PRU00259"/>
    </source>
</evidence>
<evidence type="ECO:0000313" key="8">
    <source>
        <dbReference type="EMBL" id="EDW73349.1"/>
    </source>
</evidence>
<dbReference type="eggNOG" id="KOG0166">
    <property type="taxonomic scope" value="Eukaryota"/>
</dbReference>
<keyword evidence="4 5" id="KW-0653">Protein transport</keyword>
<dbReference type="Pfam" id="PF00514">
    <property type="entry name" value="Arm"/>
    <property type="match status" value="3"/>
</dbReference>
<dbReference type="InterPro" id="IPR032413">
    <property type="entry name" value="Arm_3"/>
</dbReference>
<sequence>MSSDSHKKLYKKLRANPTDMRTARISNFLELRKRKRENDFQRGRNMLLIMPTNGNTNENNELATNNSQVAEPTTSQVQQQPQLFVVSEELLQKLNSNEEQDLLQAISELHLSLSDIPNNTPIGELVHKNVVKRFVAILKNKNNDSTLQYEIVSILNKIGCDSSQVYTLIEAGAVPVLLDLLSSSDHKVQEDAMSALGNMAAESSVNRDLLFNSGIMVPLLHLLSSCPEVSLVRSAIWTFANLARWRNPPFDCAQIGESMFILKELLEGNSDPDILTDACLTVCYLSNAREHVQAVVDADICRHLVELLVHPERRVFTAALRAVGNVVHGNEQQIKVVLDYNALPCISDLMHYSSHLIRKEACRSIANIAAGNPDQIQAIIDANIFPQMLLMIKTAESKTIKEIIRSLTNATTFGTSDQIHYLAKNNSLPLICDFLTTADTALTLMTLKTLENILKVGNEYQTLPNPYALAIEECGGLTKIESLQSHEDLEIYHKSFNLIDQFFEDEEDDARMTPVTGIDQFEFSPQNLPDGSLDF</sequence>
<dbReference type="PROSITE" id="PS50176">
    <property type="entry name" value="ARM_REPEAT"/>
    <property type="match status" value="1"/>
</dbReference>
<evidence type="ECO:0000256" key="3">
    <source>
        <dbReference type="ARBA" id="ARBA00022737"/>
    </source>
</evidence>
<dbReference type="EMBL" id="CH963847">
    <property type="protein sequence ID" value="EDW73349.1"/>
    <property type="molecule type" value="Genomic_DNA"/>
</dbReference>
<reference evidence="8 9" key="1">
    <citation type="journal article" date="2007" name="Nature">
        <title>Evolution of genes and genomes on the Drosophila phylogeny.</title>
        <authorList>
            <consortium name="Drosophila 12 Genomes Consortium"/>
            <person name="Clark A.G."/>
            <person name="Eisen M.B."/>
            <person name="Smith D.R."/>
            <person name="Bergman C.M."/>
            <person name="Oliver B."/>
            <person name="Markow T.A."/>
            <person name="Kaufman T.C."/>
            <person name="Kellis M."/>
            <person name="Gelbart W."/>
            <person name="Iyer V.N."/>
            <person name="Pollard D.A."/>
            <person name="Sackton T.B."/>
            <person name="Larracuente A.M."/>
            <person name="Singh N.D."/>
            <person name="Abad J.P."/>
            <person name="Abt D.N."/>
            <person name="Adryan B."/>
            <person name="Aguade M."/>
            <person name="Akashi H."/>
            <person name="Anderson W.W."/>
            <person name="Aquadro C.F."/>
            <person name="Ardell D.H."/>
            <person name="Arguello R."/>
            <person name="Artieri C.G."/>
            <person name="Barbash D.A."/>
            <person name="Barker D."/>
            <person name="Barsanti P."/>
            <person name="Batterham P."/>
            <person name="Batzoglou S."/>
            <person name="Begun D."/>
            <person name="Bhutkar A."/>
            <person name="Blanco E."/>
            <person name="Bosak S.A."/>
            <person name="Bradley R.K."/>
            <person name="Brand A.D."/>
            <person name="Brent M.R."/>
            <person name="Brooks A.N."/>
            <person name="Brown R.H."/>
            <person name="Butlin R.K."/>
            <person name="Caggese C."/>
            <person name="Calvi B.R."/>
            <person name="Bernardo de Carvalho A."/>
            <person name="Caspi A."/>
            <person name="Castrezana S."/>
            <person name="Celniker S.E."/>
            <person name="Chang J.L."/>
            <person name="Chapple C."/>
            <person name="Chatterji S."/>
            <person name="Chinwalla A."/>
            <person name="Civetta A."/>
            <person name="Clifton S.W."/>
            <person name="Comeron J.M."/>
            <person name="Costello J.C."/>
            <person name="Coyne J.A."/>
            <person name="Daub J."/>
            <person name="David R.G."/>
            <person name="Delcher A.L."/>
            <person name="Delehaunty K."/>
            <person name="Do C.B."/>
            <person name="Ebling H."/>
            <person name="Edwards K."/>
            <person name="Eickbush T."/>
            <person name="Evans J.D."/>
            <person name="Filipski A."/>
            <person name="Findeiss S."/>
            <person name="Freyhult E."/>
            <person name="Fulton L."/>
            <person name="Fulton R."/>
            <person name="Garcia A.C."/>
            <person name="Gardiner A."/>
            <person name="Garfield D.A."/>
            <person name="Garvin B.E."/>
            <person name="Gibson G."/>
            <person name="Gilbert D."/>
            <person name="Gnerre S."/>
            <person name="Godfrey J."/>
            <person name="Good R."/>
            <person name="Gotea V."/>
            <person name="Gravely B."/>
            <person name="Greenberg A.J."/>
            <person name="Griffiths-Jones S."/>
            <person name="Gross S."/>
            <person name="Guigo R."/>
            <person name="Gustafson E.A."/>
            <person name="Haerty W."/>
            <person name="Hahn M.W."/>
            <person name="Halligan D.L."/>
            <person name="Halpern A.L."/>
            <person name="Halter G.M."/>
            <person name="Han M.V."/>
            <person name="Heger A."/>
            <person name="Hillier L."/>
            <person name="Hinrichs A.S."/>
            <person name="Holmes I."/>
            <person name="Hoskins R.A."/>
            <person name="Hubisz M.J."/>
            <person name="Hultmark D."/>
            <person name="Huntley M.A."/>
            <person name="Jaffe D.B."/>
            <person name="Jagadeeshan S."/>
            <person name="Jeck W.R."/>
            <person name="Johnson J."/>
            <person name="Jones C.D."/>
            <person name="Jordan W.C."/>
            <person name="Karpen G.H."/>
            <person name="Kataoka E."/>
            <person name="Keightley P.D."/>
            <person name="Kheradpour P."/>
            <person name="Kirkness E.F."/>
            <person name="Koerich L.B."/>
            <person name="Kristiansen K."/>
            <person name="Kudrna D."/>
            <person name="Kulathinal R.J."/>
            <person name="Kumar S."/>
            <person name="Kwok R."/>
            <person name="Lander E."/>
            <person name="Langley C.H."/>
            <person name="Lapoint R."/>
            <person name="Lazzaro B.P."/>
            <person name="Lee S.J."/>
            <person name="Levesque L."/>
            <person name="Li R."/>
            <person name="Lin C.F."/>
            <person name="Lin M.F."/>
            <person name="Lindblad-Toh K."/>
            <person name="Llopart A."/>
            <person name="Long M."/>
            <person name="Low L."/>
            <person name="Lozovsky E."/>
            <person name="Lu J."/>
            <person name="Luo M."/>
            <person name="Machado C.A."/>
            <person name="Makalowski W."/>
            <person name="Marzo M."/>
            <person name="Matsuda M."/>
            <person name="Matzkin L."/>
            <person name="McAllister B."/>
            <person name="McBride C.S."/>
            <person name="McKernan B."/>
            <person name="McKernan K."/>
            <person name="Mendez-Lago M."/>
            <person name="Minx P."/>
            <person name="Mollenhauer M.U."/>
            <person name="Montooth K."/>
            <person name="Mount S.M."/>
            <person name="Mu X."/>
            <person name="Myers E."/>
            <person name="Negre B."/>
            <person name="Newfeld S."/>
            <person name="Nielsen R."/>
            <person name="Noor M.A."/>
            <person name="O'Grady P."/>
            <person name="Pachter L."/>
            <person name="Papaceit M."/>
            <person name="Parisi M.J."/>
            <person name="Parisi M."/>
            <person name="Parts L."/>
            <person name="Pedersen J.S."/>
            <person name="Pesole G."/>
            <person name="Phillippy A.M."/>
            <person name="Ponting C.P."/>
            <person name="Pop M."/>
            <person name="Porcelli D."/>
            <person name="Powell J.R."/>
            <person name="Prohaska S."/>
            <person name="Pruitt K."/>
            <person name="Puig M."/>
            <person name="Quesneville H."/>
            <person name="Ram K.R."/>
            <person name="Rand D."/>
            <person name="Rasmussen M.D."/>
            <person name="Reed L.K."/>
            <person name="Reenan R."/>
            <person name="Reily A."/>
            <person name="Remington K.A."/>
            <person name="Rieger T.T."/>
            <person name="Ritchie M.G."/>
            <person name="Robin C."/>
            <person name="Rogers Y.H."/>
            <person name="Rohde C."/>
            <person name="Rozas J."/>
            <person name="Rubenfield M.J."/>
            <person name="Ruiz A."/>
            <person name="Russo S."/>
            <person name="Salzberg S.L."/>
            <person name="Sanchez-Gracia A."/>
            <person name="Saranga D.J."/>
            <person name="Sato H."/>
            <person name="Schaeffer S.W."/>
            <person name="Schatz M.C."/>
            <person name="Schlenke T."/>
            <person name="Schwartz R."/>
            <person name="Segarra C."/>
            <person name="Singh R.S."/>
            <person name="Sirot L."/>
            <person name="Sirota M."/>
            <person name="Sisneros N.B."/>
            <person name="Smith C.D."/>
            <person name="Smith T.F."/>
            <person name="Spieth J."/>
            <person name="Stage D.E."/>
            <person name="Stark A."/>
            <person name="Stephan W."/>
            <person name="Strausberg R.L."/>
            <person name="Strempel S."/>
            <person name="Sturgill D."/>
            <person name="Sutton G."/>
            <person name="Sutton G.G."/>
            <person name="Tao W."/>
            <person name="Teichmann S."/>
            <person name="Tobari Y.N."/>
            <person name="Tomimura Y."/>
            <person name="Tsolas J.M."/>
            <person name="Valente V.L."/>
            <person name="Venter E."/>
            <person name="Venter J.C."/>
            <person name="Vicario S."/>
            <person name="Vieira F.G."/>
            <person name="Vilella A.J."/>
            <person name="Villasante A."/>
            <person name="Walenz B."/>
            <person name="Wang J."/>
            <person name="Wasserman M."/>
            <person name="Watts T."/>
            <person name="Wilson D."/>
            <person name="Wilson R.K."/>
            <person name="Wing R.A."/>
            <person name="Wolfner M.F."/>
            <person name="Wong A."/>
            <person name="Wong G.K."/>
            <person name="Wu C.I."/>
            <person name="Wu G."/>
            <person name="Yamamoto D."/>
            <person name="Yang H.P."/>
            <person name="Yang S.P."/>
            <person name="Yorke J.A."/>
            <person name="Yoshida K."/>
            <person name="Zdobnov E."/>
            <person name="Zhang P."/>
            <person name="Zhang Y."/>
            <person name="Zimin A.V."/>
            <person name="Baldwin J."/>
            <person name="Abdouelleil A."/>
            <person name="Abdulkadir J."/>
            <person name="Abebe A."/>
            <person name="Abera B."/>
            <person name="Abreu J."/>
            <person name="Acer S.C."/>
            <person name="Aftuck L."/>
            <person name="Alexander A."/>
            <person name="An P."/>
            <person name="Anderson E."/>
            <person name="Anderson S."/>
            <person name="Arachi H."/>
            <person name="Azer M."/>
            <person name="Bachantsang P."/>
            <person name="Barry A."/>
            <person name="Bayul T."/>
            <person name="Berlin A."/>
            <person name="Bessette D."/>
            <person name="Bloom T."/>
            <person name="Blye J."/>
            <person name="Boguslavskiy L."/>
            <person name="Bonnet C."/>
            <person name="Boukhgalter B."/>
            <person name="Bourzgui I."/>
            <person name="Brown A."/>
            <person name="Cahill P."/>
            <person name="Channer S."/>
            <person name="Cheshatsang Y."/>
            <person name="Chuda L."/>
            <person name="Citroen M."/>
            <person name="Collymore A."/>
            <person name="Cooke P."/>
            <person name="Costello M."/>
            <person name="D'Aco K."/>
            <person name="Daza R."/>
            <person name="De Haan G."/>
            <person name="DeGray S."/>
            <person name="DeMaso C."/>
            <person name="Dhargay N."/>
            <person name="Dooley K."/>
            <person name="Dooley E."/>
            <person name="Doricent M."/>
            <person name="Dorje P."/>
            <person name="Dorjee K."/>
            <person name="Dupes A."/>
            <person name="Elong R."/>
            <person name="Falk J."/>
            <person name="Farina A."/>
            <person name="Faro S."/>
            <person name="Ferguson D."/>
            <person name="Fisher S."/>
            <person name="Foley C.D."/>
            <person name="Franke A."/>
            <person name="Friedrich D."/>
            <person name="Gadbois L."/>
            <person name="Gearin G."/>
            <person name="Gearin C.R."/>
            <person name="Giannoukos G."/>
            <person name="Goode T."/>
            <person name="Graham J."/>
            <person name="Grandbois E."/>
            <person name="Grewal S."/>
            <person name="Gyaltsen K."/>
            <person name="Hafez N."/>
            <person name="Hagos B."/>
            <person name="Hall J."/>
            <person name="Henson C."/>
            <person name="Hollinger A."/>
            <person name="Honan T."/>
            <person name="Huard M.D."/>
            <person name="Hughes L."/>
            <person name="Hurhula B."/>
            <person name="Husby M.E."/>
            <person name="Kamat A."/>
            <person name="Kanga B."/>
            <person name="Kashin S."/>
            <person name="Khazanovich D."/>
            <person name="Kisner P."/>
            <person name="Lance K."/>
            <person name="Lara M."/>
            <person name="Lee W."/>
            <person name="Lennon N."/>
            <person name="Letendre F."/>
            <person name="LeVine R."/>
            <person name="Lipovsky A."/>
            <person name="Liu X."/>
            <person name="Liu J."/>
            <person name="Liu S."/>
            <person name="Lokyitsang T."/>
            <person name="Lokyitsang Y."/>
            <person name="Lubonja R."/>
            <person name="Lui A."/>
            <person name="MacDonald P."/>
            <person name="Magnisalis V."/>
            <person name="Maru K."/>
            <person name="Matthews C."/>
            <person name="McCusker W."/>
            <person name="McDonough S."/>
            <person name="Mehta T."/>
            <person name="Meldrim J."/>
            <person name="Meneus L."/>
            <person name="Mihai O."/>
            <person name="Mihalev A."/>
            <person name="Mihova T."/>
            <person name="Mittelman R."/>
            <person name="Mlenga V."/>
            <person name="Montmayeur A."/>
            <person name="Mulrain L."/>
            <person name="Navidi A."/>
            <person name="Naylor J."/>
            <person name="Negash T."/>
            <person name="Nguyen T."/>
            <person name="Nguyen N."/>
            <person name="Nicol R."/>
            <person name="Norbu C."/>
            <person name="Norbu N."/>
            <person name="Novod N."/>
            <person name="O'Neill B."/>
            <person name="Osman S."/>
            <person name="Markiewicz E."/>
            <person name="Oyono O.L."/>
            <person name="Patti C."/>
            <person name="Phunkhang P."/>
            <person name="Pierre F."/>
            <person name="Priest M."/>
            <person name="Raghuraman S."/>
            <person name="Rege F."/>
            <person name="Reyes R."/>
            <person name="Rise C."/>
            <person name="Rogov P."/>
            <person name="Ross K."/>
            <person name="Ryan E."/>
            <person name="Settipalli S."/>
            <person name="Shea T."/>
            <person name="Sherpa N."/>
            <person name="Shi L."/>
            <person name="Shih D."/>
            <person name="Sparrow T."/>
            <person name="Spaulding J."/>
            <person name="Stalker J."/>
            <person name="Stange-Thomann N."/>
            <person name="Stavropoulos S."/>
            <person name="Stone C."/>
            <person name="Strader C."/>
            <person name="Tesfaye S."/>
            <person name="Thomson T."/>
            <person name="Thoulutsang Y."/>
            <person name="Thoulutsang D."/>
            <person name="Topham K."/>
            <person name="Topping I."/>
            <person name="Tsamla T."/>
            <person name="Vassiliev H."/>
            <person name="Vo A."/>
            <person name="Wangchuk T."/>
            <person name="Wangdi T."/>
            <person name="Weiand M."/>
            <person name="Wilkinson J."/>
            <person name="Wilson A."/>
            <person name="Yadav S."/>
            <person name="Young G."/>
            <person name="Yu Q."/>
            <person name="Zembek L."/>
            <person name="Zhong D."/>
            <person name="Zimmer A."/>
            <person name="Zwirko Z."/>
            <person name="Jaffe D.B."/>
            <person name="Alvarez P."/>
            <person name="Brockman W."/>
            <person name="Butler J."/>
            <person name="Chin C."/>
            <person name="Gnerre S."/>
            <person name="Grabherr M."/>
            <person name="Kleber M."/>
            <person name="Mauceli E."/>
            <person name="MacCallum I."/>
        </authorList>
    </citation>
    <scope>NUCLEOTIDE SEQUENCE [LARGE SCALE GENOMIC DNA]</scope>
    <source>
        <strain evidence="9">Tucson 14030-0811.24</strain>
    </source>
</reference>
<dbReference type="HOGENOM" id="CLU_018084_6_0_1"/>
<dbReference type="InterPro" id="IPR011989">
    <property type="entry name" value="ARM-like"/>
</dbReference>
<dbReference type="InterPro" id="IPR000225">
    <property type="entry name" value="Armadillo"/>
</dbReference>
<dbReference type="OrthoDB" id="29145at2759"/>
<dbReference type="Proteomes" id="UP000007798">
    <property type="component" value="Unassembled WGS sequence"/>
</dbReference>
<dbReference type="SMR" id="B4ML91"/>
<feature type="repeat" description="ARM" evidence="6">
    <location>
        <begin position="172"/>
        <end position="214"/>
    </location>
</feature>
<accession>B4ML91</accession>
<dbReference type="GO" id="GO:0009653">
    <property type="term" value="P:anatomical structure morphogenesis"/>
    <property type="evidence" value="ECO:0007669"/>
    <property type="project" value="UniProtKB-ARBA"/>
</dbReference>
<dbReference type="InterPro" id="IPR016024">
    <property type="entry name" value="ARM-type_fold"/>
</dbReference>
<evidence type="ECO:0000259" key="7">
    <source>
        <dbReference type="Pfam" id="PF01749"/>
    </source>
</evidence>
<keyword evidence="3" id="KW-0677">Repeat</keyword>
<dbReference type="PANTHER" id="PTHR23316">
    <property type="entry name" value="IMPORTIN ALPHA"/>
    <property type="match status" value="1"/>
</dbReference>
<dbReference type="InParanoid" id="B4ML91"/>
<gene>
    <name evidence="8" type="primary">Dwil\GK17501</name>
    <name evidence="8" type="ORF">Dwil_GK17501</name>
</gene>
<evidence type="ECO:0000256" key="1">
    <source>
        <dbReference type="ARBA" id="ARBA00010394"/>
    </source>
</evidence>
<dbReference type="SMART" id="SM00185">
    <property type="entry name" value="ARM"/>
    <property type="match status" value="7"/>
</dbReference>
<keyword evidence="9" id="KW-1185">Reference proteome</keyword>
<feature type="domain" description="IBB" evidence="7">
    <location>
        <begin position="7"/>
        <end position="106"/>
    </location>
</feature>
<dbReference type="Gene3D" id="1.25.10.10">
    <property type="entry name" value="Leucine-rich Repeat Variant"/>
    <property type="match status" value="1"/>
</dbReference>
<dbReference type="InterPro" id="IPR024931">
    <property type="entry name" value="Importin_alpha"/>
</dbReference>
<evidence type="ECO:0000256" key="4">
    <source>
        <dbReference type="ARBA" id="ARBA00022927"/>
    </source>
</evidence>
<proteinExistence type="inferred from homology"/>
<dbReference type="PIRSF" id="PIRSF005673">
    <property type="entry name" value="Importin_alpha"/>
    <property type="match status" value="1"/>
</dbReference>
<dbReference type="Pfam" id="PF01749">
    <property type="entry name" value="IBB"/>
    <property type="match status" value="1"/>
</dbReference>